<gene>
    <name evidence="2" type="ORF">JR050_10740</name>
</gene>
<organism evidence="2 3">
    <name type="scientific">Bacillus suaedaesalsae</name>
    <dbReference type="NCBI Taxonomy" id="2810349"/>
    <lineage>
        <taxon>Bacteria</taxon>
        <taxon>Bacillati</taxon>
        <taxon>Bacillota</taxon>
        <taxon>Bacilli</taxon>
        <taxon>Bacillales</taxon>
        <taxon>Bacillaceae</taxon>
        <taxon>Bacillus</taxon>
    </lineage>
</organism>
<evidence type="ECO:0000259" key="1">
    <source>
        <dbReference type="PROSITE" id="PS51186"/>
    </source>
</evidence>
<dbReference type="Pfam" id="PF12746">
    <property type="entry name" value="GNAT_acetyltran"/>
    <property type="match status" value="1"/>
</dbReference>
<sequence length="275" mass="32546">MHLVDESKYGLINEVFPIIREKVVIQGVLHGNNKGKVYVDNTARPQAALIWAINEMFYFVGTPTQIFVETVEDFIHHTIKPEALEIGEDCLNLEVYPFDKWEPYIDKIFMETEVQRGKRVPFTFHLHDFIKYKPEYNEKLKDYKFMSVNDEAIHLDQSSMLKTEVLKFWPSLEEFHKKGNGIAVFHEDELVGSCISVYVYDNHEEIGIHTYDEKHRGKGIASEMAHQFIKRCIEKEHIPHWTTEWFREDSIHIAQKLGFEKHDLYTVFFFPFIDE</sequence>
<protein>
    <submittedName>
        <fullName evidence="2">GNAT family N-acetyltransferase</fullName>
    </submittedName>
</protein>
<reference evidence="2 3" key="1">
    <citation type="submission" date="2021-02" db="EMBL/GenBank/DDBJ databases">
        <title>Bacillus sp. RD4P76, an endophyte from a halophyte.</title>
        <authorList>
            <person name="Sun J.-Q."/>
        </authorList>
    </citation>
    <scope>NUCLEOTIDE SEQUENCE [LARGE SCALE GENOMIC DNA]</scope>
    <source>
        <strain evidence="2 3">RD4P76</strain>
    </source>
</reference>
<dbReference type="CDD" id="cd04301">
    <property type="entry name" value="NAT_SF"/>
    <property type="match status" value="1"/>
</dbReference>
<dbReference type="InterPro" id="IPR000182">
    <property type="entry name" value="GNAT_dom"/>
</dbReference>
<dbReference type="InterPro" id="IPR027365">
    <property type="entry name" value="GNAT_acetyltra_YdfB-like"/>
</dbReference>
<dbReference type="RefSeq" id="WP_204203497.1">
    <property type="nucleotide sequence ID" value="NZ_JAFELM010000030.1"/>
</dbReference>
<dbReference type="Proteomes" id="UP001518925">
    <property type="component" value="Unassembled WGS sequence"/>
</dbReference>
<accession>A0ABS2DJF2</accession>
<dbReference type="PROSITE" id="PS51186">
    <property type="entry name" value="GNAT"/>
    <property type="match status" value="1"/>
</dbReference>
<dbReference type="Gene3D" id="3.40.630.30">
    <property type="match status" value="1"/>
</dbReference>
<dbReference type="InterPro" id="IPR016181">
    <property type="entry name" value="Acyl_CoA_acyltransferase"/>
</dbReference>
<dbReference type="PANTHER" id="PTHR31143">
    <property type="match status" value="1"/>
</dbReference>
<dbReference type="SUPFAM" id="SSF55729">
    <property type="entry name" value="Acyl-CoA N-acyltransferases (Nat)"/>
    <property type="match status" value="1"/>
</dbReference>
<evidence type="ECO:0000313" key="3">
    <source>
        <dbReference type="Proteomes" id="UP001518925"/>
    </source>
</evidence>
<dbReference type="EMBL" id="JAFELM010000030">
    <property type="protein sequence ID" value="MBM6618135.1"/>
    <property type="molecule type" value="Genomic_DNA"/>
</dbReference>
<feature type="domain" description="N-acetyltransferase" evidence="1">
    <location>
        <begin position="143"/>
        <end position="275"/>
    </location>
</feature>
<dbReference type="PANTHER" id="PTHR31143:SF2">
    <property type="entry name" value="FR47-LIKE DOMAIN-CONTAINING PROTEIN-RELATED"/>
    <property type="match status" value="1"/>
</dbReference>
<keyword evidence="3" id="KW-1185">Reference proteome</keyword>
<evidence type="ECO:0000313" key="2">
    <source>
        <dbReference type="EMBL" id="MBM6618135.1"/>
    </source>
</evidence>
<comment type="caution">
    <text evidence="2">The sequence shown here is derived from an EMBL/GenBank/DDBJ whole genome shotgun (WGS) entry which is preliminary data.</text>
</comment>
<proteinExistence type="predicted"/>
<name>A0ABS2DJF2_9BACI</name>